<feature type="signal peptide" evidence="9">
    <location>
        <begin position="1"/>
        <end position="20"/>
    </location>
</feature>
<dbReference type="EC" id="3.1.2.22" evidence="2"/>
<dbReference type="eggNOG" id="KOG2541">
    <property type="taxonomic scope" value="Eukaryota"/>
</dbReference>
<protein>
    <recommendedName>
        <fullName evidence="3">Palmitoyl-protein thioesterase 1</fullName>
        <ecNumber evidence="2">3.1.2.22</ecNumber>
    </recommendedName>
    <alternativeName>
        <fullName evidence="8">Palmitoyl-protein hydrolase 1</fullName>
    </alternativeName>
</protein>
<feature type="chain" id="PRO_5003442823" description="Palmitoyl-protein thioesterase 1" evidence="9">
    <location>
        <begin position="21"/>
        <end position="332"/>
    </location>
</feature>
<gene>
    <name evidence="10" type="ORF">CANTEDRAFT_115552</name>
</gene>
<dbReference type="Pfam" id="PF02089">
    <property type="entry name" value="Palm_thioest"/>
    <property type="match status" value="1"/>
</dbReference>
<evidence type="ECO:0000256" key="6">
    <source>
        <dbReference type="ARBA" id="ARBA00023157"/>
    </source>
</evidence>
<name>G3BAT3_CANTC</name>
<dbReference type="FunFam" id="3.40.50.1820:FF:000107">
    <property type="entry name" value="Palmitoyl-protein thioesterase 1"/>
    <property type="match status" value="1"/>
</dbReference>
<proteinExistence type="inferred from homology"/>
<comment type="similarity">
    <text evidence="1">Belongs to the palmitoyl-protein thioesterase family.</text>
</comment>
<accession>G3BAT3</accession>
<evidence type="ECO:0000256" key="5">
    <source>
        <dbReference type="ARBA" id="ARBA00022801"/>
    </source>
</evidence>
<reference evidence="10 11" key="1">
    <citation type="journal article" date="2011" name="Proc. Natl. Acad. Sci. U.S.A.">
        <title>Comparative genomics of xylose-fermenting fungi for enhanced biofuel production.</title>
        <authorList>
            <person name="Wohlbach D.J."/>
            <person name="Kuo A."/>
            <person name="Sato T.K."/>
            <person name="Potts K.M."/>
            <person name="Salamov A.A."/>
            <person name="LaButti K.M."/>
            <person name="Sun H."/>
            <person name="Clum A."/>
            <person name="Pangilinan J.L."/>
            <person name="Lindquist E.A."/>
            <person name="Lucas S."/>
            <person name="Lapidus A."/>
            <person name="Jin M."/>
            <person name="Gunawan C."/>
            <person name="Balan V."/>
            <person name="Dale B.E."/>
            <person name="Jeffries T.W."/>
            <person name="Zinkel R."/>
            <person name="Barry K.W."/>
            <person name="Grigoriev I.V."/>
            <person name="Gasch A.P."/>
        </authorList>
    </citation>
    <scope>NUCLEOTIDE SEQUENCE [LARGE SCALE GENOMIC DNA]</scope>
    <source>
        <strain evidence="11">ATCC 10573 / BCRC 21748 / CBS 615 / JCM 9827 / NBRC 10315 / NRRL Y-1498 / VKM Y-70</strain>
    </source>
</reference>
<organism evidence="11">
    <name type="scientific">Candida tenuis (strain ATCC 10573 / BCRC 21748 / CBS 615 / JCM 9827 / NBRC 10315 / NRRL Y-1498 / VKM Y-70)</name>
    <name type="common">Yeast</name>
    <name type="synonym">Yamadazyma tenuis</name>
    <dbReference type="NCBI Taxonomy" id="590646"/>
    <lineage>
        <taxon>Eukaryota</taxon>
        <taxon>Fungi</taxon>
        <taxon>Dikarya</taxon>
        <taxon>Ascomycota</taxon>
        <taxon>Saccharomycotina</taxon>
        <taxon>Pichiomycetes</taxon>
        <taxon>Debaryomycetaceae</taxon>
        <taxon>Yamadazyma</taxon>
    </lineage>
</organism>
<evidence type="ECO:0000313" key="11">
    <source>
        <dbReference type="Proteomes" id="UP000000707"/>
    </source>
</evidence>
<dbReference type="SUPFAM" id="SSF53474">
    <property type="entry name" value="alpha/beta-Hydrolases"/>
    <property type="match status" value="1"/>
</dbReference>
<evidence type="ECO:0000313" key="10">
    <source>
        <dbReference type="EMBL" id="EGV62107.1"/>
    </source>
</evidence>
<sequence length="332" mass="37723">MHINWLLRPLLLVTSGNSIADELNLASGPSASVYIEKAFAPAQNPNTQMGIYDRRRPVVIWHGLGDNYNSSGIRHMEELIGQFHPEVEVYRIRLDNDSSKDEQSSLVGDMNKNIQSVCEQIGNMSELVDGFDGLGNSQGGLFLRALHERCDAVNIHNLVTFGSPHMGVMDLPLCSDPHDWVCRQRNNLLKKQVWFSSVQHSVIPAQYFRDPYDLEKYMKYSSFLADINNESLETYHSKYTQKMRQLNKFVLVQFLDDTTVVPKTSAQFGDIDRDTGAVIPLRFTDMYKYDVLGLKTLDKKGALELLDLEGPHMQLTDPFLVNIINDYLGSKF</sequence>
<keyword evidence="7" id="KW-0325">Glycoprotein</keyword>
<evidence type="ECO:0000256" key="3">
    <source>
        <dbReference type="ARBA" id="ARBA00014212"/>
    </source>
</evidence>
<dbReference type="Proteomes" id="UP000000707">
    <property type="component" value="Unassembled WGS sequence"/>
</dbReference>
<dbReference type="AlphaFoldDB" id="G3BAT3"/>
<dbReference type="GO" id="GO:0008474">
    <property type="term" value="F:palmitoyl-(protein) hydrolase activity"/>
    <property type="evidence" value="ECO:0007669"/>
    <property type="project" value="UniProtKB-EC"/>
</dbReference>
<keyword evidence="4 9" id="KW-0732">Signal</keyword>
<keyword evidence="5 10" id="KW-0378">Hydrolase</keyword>
<dbReference type="STRING" id="590646.G3BAT3"/>
<dbReference type="PANTHER" id="PTHR11247">
    <property type="entry name" value="PALMITOYL-PROTEIN THIOESTERASE/DOLICHYLDIPHOSPHATASE 1"/>
    <property type="match status" value="1"/>
</dbReference>
<evidence type="ECO:0000256" key="1">
    <source>
        <dbReference type="ARBA" id="ARBA00010758"/>
    </source>
</evidence>
<dbReference type="PRINTS" id="PR00414">
    <property type="entry name" value="PPTHIESTRASE"/>
</dbReference>
<evidence type="ECO:0000256" key="2">
    <source>
        <dbReference type="ARBA" id="ARBA00012423"/>
    </source>
</evidence>
<dbReference type="PANTHER" id="PTHR11247:SF8">
    <property type="entry name" value="PALMITOYL-PROTEIN THIOESTERASE 1"/>
    <property type="match status" value="1"/>
</dbReference>
<evidence type="ECO:0000256" key="9">
    <source>
        <dbReference type="SAM" id="SignalP"/>
    </source>
</evidence>
<dbReference type="InterPro" id="IPR029058">
    <property type="entry name" value="AB_hydrolase_fold"/>
</dbReference>
<evidence type="ECO:0000256" key="7">
    <source>
        <dbReference type="ARBA" id="ARBA00023180"/>
    </source>
</evidence>
<dbReference type="InterPro" id="IPR002472">
    <property type="entry name" value="Palm_thioest"/>
</dbReference>
<dbReference type="OrthoDB" id="10263094at2759"/>
<dbReference type="EMBL" id="GL996527">
    <property type="protein sequence ID" value="EGV62107.1"/>
    <property type="molecule type" value="Genomic_DNA"/>
</dbReference>
<dbReference type="HOGENOM" id="CLU_050129_0_1_1"/>
<evidence type="ECO:0000256" key="4">
    <source>
        <dbReference type="ARBA" id="ARBA00022729"/>
    </source>
</evidence>
<dbReference type="Gene3D" id="3.40.50.1820">
    <property type="entry name" value="alpha/beta hydrolase"/>
    <property type="match status" value="1"/>
</dbReference>
<keyword evidence="11" id="KW-1185">Reference proteome</keyword>
<keyword evidence="6" id="KW-1015">Disulfide bond</keyword>
<evidence type="ECO:0000256" key="8">
    <source>
        <dbReference type="ARBA" id="ARBA00031934"/>
    </source>
</evidence>